<evidence type="ECO:0000256" key="1">
    <source>
        <dbReference type="SAM" id="SignalP"/>
    </source>
</evidence>
<feature type="chain" id="PRO_5045652102" evidence="1">
    <location>
        <begin position="21"/>
        <end position="225"/>
    </location>
</feature>
<feature type="signal peptide" evidence="1">
    <location>
        <begin position="1"/>
        <end position="20"/>
    </location>
</feature>
<proteinExistence type="predicted"/>
<comment type="caution">
    <text evidence="2">The sequence shown here is derived from an EMBL/GenBank/DDBJ whole genome shotgun (WGS) entry which is preliminary data.</text>
</comment>
<dbReference type="EMBL" id="JBHRTN010000018">
    <property type="protein sequence ID" value="MFC3126303.1"/>
    <property type="molecule type" value="Genomic_DNA"/>
</dbReference>
<reference evidence="3" key="1">
    <citation type="journal article" date="2019" name="Int. J. Syst. Evol. Microbiol.">
        <title>The Global Catalogue of Microorganisms (GCM) 10K type strain sequencing project: providing services to taxonomists for standard genome sequencing and annotation.</title>
        <authorList>
            <consortium name="The Broad Institute Genomics Platform"/>
            <consortium name="The Broad Institute Genome Sequencing Center for Infectious Disease"/>
            <person name="Wu L."/>
            <person name="Ma J."/>
        </authorList>
    </citation>
    <scope>NUCLEOTIDE SEQUENCE [LARGE SCALE GENOMIC DNA]</scope>
    <source>
        <strain evidence="3">KCTC 52094</strain>
    </source>
</reference>
<accession>A0ABV7G0V8</accession>
<gene>
    <name evidence="2" type="ORF">ACFOD4_14645</name>
</gene>
<evidence type="ECO:0000313" key="3">
    <source>
        <dbReference type="Proteomes" id="UP001595593"/>
    </source>
</evidence>
<keyword evidence="1" id="KW-0732">Signal</keyword>
<evidence type="ECO:0000313" key="2">
    <source>
        <dbReference type="EMBL" id="MFC3126303.1"/>
    </source>
</evidence>
<protein>
    <submittedName>
        <fullName evidence="2">Uncharacterized protein</fullName>
    </submittedName>
</protein>
<dbReference type="Proteomes" id="UP001595593">
    <property type="component" value="Unassembled WGS sequence"/>
</dbReference>
<dbReference type="RefSeq" id="WP_379597547.1">
    <property type="nucleotide sequence ID" value="NZ_JBHRTN010000018.1"/>
</dbReference>
<dbReference type="PROSITE" id="PS51257">
    <property type="entry name" value="PROKAR_LIPOPROTEIN"/>
    <property type="match status" value="1"/>
</dbReference>
<sequence length="225" mass="23386">MHLFARAALFSVALLMTACAAPVPPASVAEALPEPEDRPAALAAHLPDTIAGMVRRQLEQPLQLPDGLAVAYASPGRRLILILRQPEGEDLPEGIESLAVRQAAQIGALALSASIGAQSGAMLRRGPDFETSLNSGRNGSLLCADFLSQRPGTPLLRERSCATATAGLLVMMHFSQQAGSARDPRAVLGEFVDVAIPVMLAIRGAGEAAGMGFAPPLTTGPLLRL</sequence>
<keyword evidence="3" id="KW-1185">Reference proteome</keyword>
<name>A0ABV7G0V8_9PROT</name>
<organism evidence="2 3">
    <name type="scientific">Teichococcus globiformis</name>
    <dbReference type="NCBI Taxonomy" id="2307229"/>
    <lineage>
        <taxon>Bacteria</taxon>
        <taxon>Pseudomonadati</taxon>
        <taxon>Pseudomonadota</taxon>
        <taxon>Alphaproteobacteria</taxon>
        <taxon>Acetobacterales</taxon>
        <taxon>Roseomonadaceae</taxon>
        <taxon>Roseomonas</taxon>
    </lineage>
</organism>